<proteinExistence type="predicted"/>
<dbReference type="EMBL" id="BK068105">
    <property type="protein sequence ID" value="DBA55831.1"/>
    <property type="molecule type" value="Genomic_DNA"/>
</dbReference>
<reference evidence="1" key="2">
    <citation type="submission" date="2024-05" db="EMBL/GenBank/DDBJ databases">
        <authorList>
            <person name="Matrishin C.B."/>
            <person name="Kauffman K.M."/>
        </authorList>
    </citation>
    <scope>NUCLEOTIDE SEQUENCE</scope>
</reference>
<protein>
    <submittedName>
        <fullName evidence="1">Uncharacterized protein</fullName>
    </submittedName>
</protein>
<name>A0AAT9JD30_9CAUD</name>
<sequence length="29" mass="3243">MNREIPEKCVQQSNFALKSPICSMVSSSK</sequence>
<organism evidence="1">
    <name type="scientific">Porphyromonas phage phage024a_F0570</name>
    <dbReference type="NCBI Taxonomy" id="3154114"/>
    <lineage>
        <taxon>Viruses</taxon>
        <taxon>Duplodnaviria</taxon>
        <taxon>Heunggongvirae</taxon>
        <taxon>Uroviricota</taxon>
        <taxon>Caudoviricetes</taxon>
        <taxon>Nixviridae</taxon>
        <taxon>Schifferlevirus</taxon>
        <taxon>Schifferlevirus pging00Q</taxon>
    </lineage>
</organism>
<accession>A0AAT9JD30</accession>
<evidence type="ECO:0000313" key="1">
    <source>
        <dbReference type="EMBL" id="DBA55831.1"/>
    </source>
</evidence>
<reference evidence="1" key="1">
    <citation type="journal article" date="2023" name="Microbiome">
        <title>Phages are unrecognized players in the ecology of the oral pathogen Porphyromonas gingivalis.</title>
        <authorList>
            <person name="Matrishin C.B."/>
            <person name="Haase E.M."/>
            <person name="Dewhirst F.E."/>
            <person name="Mark Welch J.L."/>
            <person name="Miranda-Sanchez F."/>
            <person name="Chen T."/>
            <person name="MacFarland D.C."/>
            <person name="Kauffman K.M."/>
        </authorList>
    </citation>
    <scope>NUCLEOTIDE SEQUENCE</scope>
</reference>